<dbReference type="EMBL" id="JAPWTK010000611">
    <property type="protein sequence ID" value="KAJ8937847.1"/>
    <property type="molecule type" value="Genomic_DNA"/>
</dbReference>
<dbReference type="InterPro" id="IPR013783">
    <property type="entry name" value="Ig-like_fold"/>
</dbReference>
<dbReference type="Gene3D" id="2.60.40.10">
    <property type="entry name" value="Immunoglobulins"/>
    <property type="match status" value="1"/>
</dbReference>
<name>A0AAV8XGC6_9CUCU</name>
<dbReference type="AlphaFoldDB" id="A0AAV8XGC6"/>
<proteinExistence type="predicted"/>
<organism evidence="3 4">
    <name type="scientific">Aromia moschata</name>
    <dbReference type="NCBI Taxonomy" id="1265417"/>
    <lineage>
        <taxon>Eukaryota</taxon>
        <taxon>Metazoa</taxon>
        <taxon>Ecdysozoa</taxon>
        <taxon>Arthropoda</taxon>
        <taxon>Hexapoda</taxon>
        <taxon>Insecta</taxon>
        <taxon>Pterygota</taxon>
        <taxon>Neoptera</taxon>
        <taxon>Endopterygota</taxon>
        <taxon>Coleoptera</taxon>
        <taxon>Polyphaga</taxon>
        <taxon>Cucujiformia</taxon>
        <taxon>Chrysomeloidea</taxon>
        <taxon>Cerambycidae</taxon>
        <taxon>Cerambycinae</taxon>
        <taxon>Callichromatini</taxon>
        <taxon>Aromia</taxon>
    </lineage>
</organism>
<feature type="compositionally biased region" description="Polar residues" evidence="2">
    <location>
        <begin position="639"/>
        <end position="666"/>
    </location>
</feature>
<feature type="compositionally biased region" description="Basic and acidic residues" evidence="2">
    <location>
        <begin position="772"/>
        <end position="788"/>
    </location>
</feature>
<feature type="compositionally biased region" description="Polar residues" evidence="2">
    <location>
        <begin position="743"/>
        <end position="760"/>
    </location>
</feature>
<dbReference type="GO" id="GO:0007411">
    <property type="term" value="P:axon guidance"/>
    <property type="evidence" value="ECO:0007669"/>
    <property type="project" value="TreeGrafter"/>
</dbReference>
<dbReference type="Gene3D" id="1.10.10.2360">
    <property type="match status" value="1"/>
</dbReference>
<feature type="region of interest" description="Disordered" evidence="2">
    <location>
        <begin position="539"/>
        <end position="561"/>
    </location>
</feature>
<keyword evidence="4" id="KW-1185">Reference proteome</keyword>
<accession>A0AAV8XGC6</accession>
<sequence length="1020" mass="111803">MFCVHSNERLFLRDFVNCVAGSSGGRLAQWLQPGSRVDPAKCQVLYSKEELHCGWPAIITVLTRDQYSDLVHVPNMKVEVKAIPIDKKELGDCDAGRKMRRVSQPDPLTFGGLPPPPLHHPYEPTVRDKMCFHSITLMKPYQNYSFEELRYTSPPVKRSSENMLIRPNNDGTYSATWTPASVGCYSIVVNIDGYEMEEIFKIEVKEPPQGMTPPSQNIAKKSAHQPSKLRKFVAKNSAGLRIRSHPSLQSEQIGVVHVNGTIAFIDEIHNDDGVWLRLSADTIKQYCNTCVVEAWCLQYNQHLGKTLLLPVEEPKSILDQVITDTIMRKLPEIQESASYIMHACISCPCVRTPQTVPSNTCWDLPGADSGTARYNLSIYRGEDSVVEILSKIAGSSINYQVIKCGASGHNIRSRPSLKAPPVGMLVLGNRVGVAEYTVNSDGCWVLLDHATKEKYCFNTDGEAWSLAIGQNNVLYLGNVNGSDGYPNLTAELDQAPRAHKKGFNFSVNVSKSNEANFSFSTQSASPLIPIGADEPVSTNPFVFGESNQAESPKLPRKERRDAKLSGLPKWFKGEDVKSFEGVESSGNAPIKQPSEHGANGNGITPPDTPKYVHSPKAGHSSPKPMSRSSSPVGIPCRTNILQESTSSSPQVFGSSRSMGVSPSPLVSGTGFDALARRGSNQSDTSALVSSITRDISQSPSQATQPREMSPSPSGSSLHTRSELSPPHTPNSKRDCTEYEQNSKRLTQTGTQTSPENSNNPPIKGHFSIGTAGKDEKISPKMMRKERSIGKMRPKRAISPANLQQLPANSKMTYPGSDPVKQAMSIVHDAMACASFLKFHPTLPKQGALVVTRHQDLPLDKRRKELTKEEKARQRHSVEVSNAGNYLHIQPSTLESLTRSAANASANRNRRKMADGAAVIKEGEKVGADGYSYQTISVLPPALKSIVYLWEELTSSCLHAISRQMVVGSPVPGKARKGDKAGASCKNDIREKNNVVEKESKKNKKKKMPPRNYLGGFELRG</sequence>
<gene>
    <name evidence="3" type="ORF">NQ318_022265</name>
</gene>
<dbReference type="PANTHER" id="PTHR45943:SF1">
    <property type="entry name" value="E3 UBIQUITIN-PROTEIN LIGASE MYCBP2"/>
    <property type="match status" value="1"/>
</dbReference>
<dbReference type="PANTHER" id="PTHR45943">
    <property type="entry name" value="E3 UBIQUITIN-PROTEIN LIGASE MYCBP2"/>
    <property type="match status" value="1"/>
</dbReference>
<dbReference type="SUPFAM" id="SSF81296">
    <property type="entry name" value="E set domains"/>
    <property type="match status" value="1"/>
</dbReference>
<feature type="compositionally biased region" description="Basic and acidic residues" evidence="2">
    <location>
        <begin position="731"/>
        <end position="742"/>
    </location>
</feature>
<feature type="repeat" description="Filamin" evidence="1">
    <location>
        <begin position="165"/>
        <end position="204"/>
    </location>
</feature>
<feature type="compositionally biased region" description="Basic and acidic residues" evidence="2">
    <location>
        <begin position="986"/>
        <end position="999"/>
    </location>
</feature>
<dbReference type="GO" id="GO:0005634">
    <property type="term" value="C:nucleus"/>
    <property type="evidence" value="ECO:0007669"/>
    <property type="project" value="TreeGrafter"/>
</dbReference>
<protein>
    <recommendedName>
        <fullName evidence="5">E3 ubiquitin-protein ligase MYCBP2</fullName>
    </recommendedName>
</protein>
<dbReference type="InterPro" id="IPR014756">
    <property type="entry name" value="Ig_E-set"/>
</dbReference>
<dbReference type="GO" id="GO:0008582">
    <property type="term" value="P:regulation of synaptic assembly at neuromuscular junction"/>
    <property type="evidence" value="ECO:0007669"/>
    <property type="project" value="TreeGrafter"/>
</dbReference>
<evidence type="ECO:0008006" key="5">
    <source>
        <dbReference type="Google" id="ProtNLM"/>
    </source>
</evidence>
<feature type="region of interest" description="Disordered" evidence="2">
    <location>
        <begin position="969"/>
        <end position="1020"/>
    </location>
</feature>
<feature type="compositionally biased region" description="Low complexity" evidence="2">
    <location>
        <begin position="620"/>
        <end position="631"/>
    </location>
</feature>
<evidence type="ECO:0000256" key="2">
    <source>
        <dbReference type="SAM" id="MobiDB-lite"/>
    </source>
</evidence>
<comment type="caution">
    <text evidence="3">The sequence shown here is derived from an EMBL/GenBank/DDBJ whole genome shotgun (WGS) entry which is preliminary data.</text>
</comment>
<reference evidence="3" key="1">
    <citation type="journal article" date="2023" name="Insect Mol. Biol.">
        <title>Genome sequencing provides insights into the evolution of gene families encoding plant cell wall-degrading enzymes in longhorned beetles.</title>
        <authorList>
            <person name="Shin N.R."/>
            <person name="Okamura Y."/>
            <person name="Kirsch R."/>
            <person name="Pauchet Y."/>
        </authorList>
    </citation>
    <scope>NUCLEOTIDE SEQUENCE</scope>
    <source>
        <strain evidence="3">AMC_N1</strain>
    </source>
</reference>
<dbReference type="PROSITE" id="PS50194">
    <property type="entry name" value="FILAMIN_REPEAT"/>
    <property type="match status" value="1"/>
</dbReference>
<dbReference type="InterPro" id="IPR017868">
    <property type="entry name" value="Filamin/ABP280_repeat-like"/>
</dbReference>
<dbReference type="Proteomes" id="UP001162162">
    <property type="component" value="Unassembled WGS sequence"/>
</dbReference>
<feature type="compositionally biased region" description="Polar residues" evidence="2">
    <location>
        <begin position="539"/>
        <end position="550"/>
    </location>
</feature>
<evidence type="ECO:0000313" key="4">
    <source>
        <dbReference type="Proteomes" id="UP001162162"/>
    </source>
</evidence>
<evidence type="ECO:0000256" key="1">
    <source>
        <dbReference type="PROSITE-ProRule" id="PRU00087"/>
    </source>
</evidence>
<evidence type="ECO:0000313" key="3">
    <source>
        <dbReference type="EMBL" id="KAJ8937847.1"/>
    </source>
</evidence>
<dbReference type="GO" id="GO:0061630">
    <property type="term" value="F:ubiquitin protein ligase activity"/>
    <property type="evidence" value="ECO:0007669"/>
    <property type="project" value="TreeGrafter"/>
</dbReference>
<feature type="compositionally biased region" description="Polar residues" evidence="2">
    <location>
        <begin position="678"/>
        <end position="718"/>
    </location>
</feature>
<dbReference type="GO" id="GO:0005886">
    <property type="term" value="C:plasma membrane"/>
    <property type="evidence" value="ECO:0007669"/>
    <property type="project" value="TreeGrafter"/>
</dbReference>
<feature type="region of interest" description="Disordered" evidence="2">
    <location>
        <begin position="581"/>
        <end position="792"/>
    </location>
</feature>